<dbReference type="Gene3D" id="3.30.70.330">
    <property type="match status" value="1"/>
</dbReference>
<dbReference type="EMBL" id="CP093345">
    <property type="protein sequence ID" value="WOG93462.1"/>
    <property type="molecule type" value="Genomic_DNA"/>
</dbReference>
<feature type="compositionally biased region" description="Polar residues" evidence="1">
    <location>
        <begin position="728"/>
        <end position="749"/>
    </location>
</feature>
<feature type="compositionally biased region" description="Basic and acidic residues" evidence="1">
    <location>
        <begin position="754"/>
        <end position="798"/>
    </location>
</feature>
<reference evidence="2" key="1">
    <citation type="journal article" date="2016" name="Nat. Genet.">
        <title>A high-quality carrot genome assembly provides new insights into carotenoid accumulation and asterid genome evolution.</title>
        <authorList>
            <person name="Iorizzo M."/>
            <person name="Ellison S."/>
            <person name="Senalik D."/>
            <person name="Zeng P."/>
            <person name="Satapoomin P."/>
            <person name="Huang J."/>
            <person name="Bowman M."/>
            <person name="Iovene M."/>
            <person name="Sanseverino W."/>
            <person name="Cavagnaro P."/>
            <person name="Yildiz M."/>
            <person name="Macko-Podgorni A."/>
            <person name="Moranska E."/>
            <person name="Grzebelus E."/>
            <person name="Grzebelus D."/>
            <person name="Ashrafi H."/>
            <person name="Zheng Z."/>
            <person name="Cheng S."/>
            <person name="Spooner D."/>
            <person name="Van Deynze A."/>
            <person name="Simon P."/>
        </authorList>
    </citation>
    <scope>NUCLEOTIDE SEQUENCE</scope>
    <source>
        <tissue evidence="2">Leaf</tissue>
    </source>
</reference>
<feature type="compositionally biased region" description="Basic and acidic residues" evidence="1">
    <location>
        <begin position="431"/>
        <end position="446"/>
    </location>
</feature>
<dbReference type="InterPro" id="IPR012677">
    <property type="entry name" value="Nucleotide-bd_a/b_plait_sf"/>
</dbReference>
<keyword evidence="3" id="KW-1185">Reference proteome</keyword>
<dbReference type="SUPFAM" id="SSF54928">
    <property type="entry name" value="RNA-binding domain, RBD"/>
    <property type="match status" value="1"/>
</dbReference>
<dbReference type="PROSITE" id="PS50102">
    <property type="entry name" value="RRM"/>
    <property type="match status" value="1"/>
</dbReference>
<sequence>MTVGKPLSVGKTPTVEKSQPKKTDNIQAGSKEEINKNETLQYWFLLDPELVGAIEKGNSSLLHLASERVQYLKPKIDPDLLNEGLKGKEDALFEILRQQCNNGYWDKAQNLKIRNPSRNANEDDLDERETLRFIKANTHLVHPNTLKALHIKDNDSVRMALNQIHYGSLREMKRGVAAPKTKSKTENKHPTPSTLSMEEQREVADLRQKLLEKKASVRRTLKTQPSSALMDFIRSQKNKIEPTIWQEAMEGDEKAIPFALGQIHHKSLKEQQPHPKTKTEDAHHSFKEALTNPHHIPTAERKKSTRQNGMRRPTPKSNTVYLTGFKDSVQLKDLWILFRKSVTVRDIILPRKTGVSGNRYGFVITESAQQAMVLIEKFHKKNINSNVLHLEFAKRKKSMPNHHFSPNPRAPVRESSPKVGDGKAARVQTPKKRDDNASVKTKEDGFAKNTQNKKVDSINHSNVNTPPKVEQCRQLQLEKDENFIAELGTSLFLETAVNMSVGTVESILAGLGFGDASVRGMSQNTFIAFFPDIQNLDELDLDFMSIGFNSVKRVEWDHTIPSRRIDVEFRGLPLIGWTPKNCDQLVAKWGSILSYYTLIDSDGFYRAPKIYMETSHTSCIDEVVSITIEGKTWEIRIVEVTSYNCTSLQDDEEQTESEEGEVVSPNPYDTVWELEVNEHVGKKEEATDIRGEEMVQPKQDHVVQEEKAHESVEKVEEVPEKGDLPSRLSKNPSMEDNTPNQNEAQSENRSAQKKVLDKSIPEHKEEVYTLECKEKEYTNTEDSRIEQEEGEFFSHEDSSGSLINPVTPPAMLPEDSVQEQFTEQEKNQPSVIIAKEEIKDWNLKWKVRDPSSDDATASHSNVSQRSSVLDEETIEYLDSENNVLLSNIDQMRIKSRRGRPSKGKSRKKENKAFKVPRRRKIKGMKMGLPIIMPKRSPQDEARFVYDSALNMGLLPAVPMEVSLQQIRANLE</sequence>
<feature type="region of interest" description="Disordered" evidence="1">
    <location>
        <begin position="647"/>
        <end position="812"/>
    </location>
</feature>
<feature type="compositionally biased region" description="Basic residues" evidence="1">
    <location>
        <begin position="893"/>
        <end position="913"/>
    </location>
</feature>
<feature type="region of interest" description="Disordered" evidence="1">
    <location>
        <begin position="892"/>
        <end position="913"/>
    </location>
</feature>
<feature type="compositionally biased region" description="Acidic residues" evidence="1">
    <location>
        <begin position="649"/>
        <end position="661"/>
    </location>
</feature>
<dbReference type="InterPro" id="IPR000504">
    <property type="entry name" value="RRM_dom"/>
</dbReference>
<dbReference type="InterPro" id="IPR035979">
    <property type="entry name" value="RBD_domain_sf"/>
</dbReference>
<feature type="compositionally biased region" description="Basic and acidic residues" evidence="1">
    <location>
        <begin position="411"/>
        <end position="424"/>
    </location>
</feature>
<name>A0A175YBA1_DAUCS</name>
<dbReference type="Proteomes" id="UP000077755">
    <property type="component" value="Chromosome 3"/>
</dbReference>
<feature type="region of interest" description="Disordered" evidence="1">
    <location>
        <begin position="1"/>
        <end position="25"/>
    </location>
</feature>
<proteinExistence type="predicted"/>
<reference evidence="2" key="2">
    <citation type="submission" date="2022-03" db="EMBL/GenBank/DDBJ databases">
        <title>Draft title - Genomic analysis of global carrot germplasm unveils the trajectory of domestication and the origin of high carotenoid orange carrot.</title>
        <authorList>
            <person name="Iorizzo M."/>
            <person name="Ellison S."/>
            <person name="Senalik D."/>
            <person name="Macko-Podgorni A."/>
            <person name="Grzebelus D."/>
            <person name="Bostan H."/>
            <person name="Rolling W."/>
            <person name="Curaba J."/>
            <person name="Simon P."/>
        </authorList>
    </citation>
    <scope>NUCLEOTIDE SEQUENCE</scope>
    <source>
        <tissue evidence="2">Leaf</tissue>
    </source>
</reference>
<evidence type="ECO:0000313" key="3">
    <source>
        <dbReference type="Proteomes" id="UP000077755"/>
    </source>
</evidence>
<evidence type="ECO:0000256" key="1">
    <source>
        <dbReference type="SAM" id="MobiDB-lite"/>
    </source>
</evidence>
<protein>
    <submittedName>
        <fullName evidence="2">Uncharacterized protein</fullName>
    </submittedName>
</protein>
<feature type="region of interest" description="Disordered" evidence="1">
    <location>
        <begin position="398"/>
        <end position="452"/>
    </location>
</feature>
<dbReference type="Gramene" id="KZM80102">
    <property type="protein sequence ID" value="KZM80102"/>
    <property type="gene ID" value="DCAR_000311"/>
</dbReference>
<feature type="compositionally biased region" description="Basic and acidic residues" evidence="1">
    <location>
        <begin position="676"/>
        <end position="724"/>
    </location>
</feature>
<dbReference type="AlphaFoldDB" id="A0A175YBA1"/>
<accession>A0A175YBA1</accession>
<organism evidence="2 3">
    <name type="scientific">Daucus carota subsp. sativus</name>
    <name type="common">Carrot</name>
    <dbReference type="NCBI Taxonomy" id="79200"/>
    <lineage>
        <taxon>Eukaryota</taxon>
        <taxon>Viridiplantae</taxon>
        <taxon>Streptophyta</taxon>
        <taxon>Embryophyta</taxon>
        <taxon>Tracheophyta</taxon>
        <taxon>Spermatophyta</taxon>
        <taxon>Magnoliopsida</taxon>
        <taxon>eudicotyledons</taxon>
        <taxon>Gunneridae</taxon>
        <taxon>Pentapetalae</taxon>
        <taxon>asterids</taxon>
        <taxon>campanulids</taxon>
        <taxon>Apiales</taxon>
        <taxon>Apiaceae</taxon>
        <taxon>Apioideae</taxon>
        <taxon>Scandiceae</taxon>
        <taxon>Daucinae</taxon>
        <taxon>Daucus</taxon>
        <taxon>Daucus sect. Daucus</taxon>
    </lineage>
</organism>
<gene>
    <name evidence="2" type="ORF">DCAR_0312746</name>
</gene>
<evidence type="ECO:0000313" key="2">
    <source>
        <dbReference type="EMBL" id="WOG93462.1"/>
    </source>
</evidence>
<feature type="compositionally biased region" description="Basic and acidic residues" evidence="1">
    <location>
        <begin position="268"/>
        <end position="287"/>
    </location>
</feature>
<feature type="region of interest" description="Disordered" evidence="1">
    <location>
        <begin position="173"/>
        <end position="202"/>
    </location>
</feature>
<feature type="region of interest" description="Disordered" evidence="1">
    <location>
        <begin position="268"/>
        <end position="319"/>
    </location>
</feature>
<dbReference type="GO" id="GO:0003723">
    <property type="term" value="F:RNA binding"/>
    <property type="evidence" value="ECO:0007669"/>
    <property type="project" value="UniProtKB-UniRule"/>
</dbReference>